<evidence type="ECO:0000256" key="3">
    <source>
        <dbReference type="ARBA" id="ARBA00022827"/>
    </source>
</evidence>
<dbReference type="PRINTS" id="PR00420">
    <property type="entry name" value="RNGMNOXGNASE"/>
</dbReference>
<evidence type="ECO:0000256" key="2">
    <source>
        <dbReference type="ARBA" id="ARBA00022630"/>
    </source>
</evidence>
<keyword evidence="5" id="KW-0503">Monooxygenase</keyword>
<dbReference type="InterPro" id="IPR036188">
    <property type="entry name" value="FAD/NAD-bd_sf"/>
</dbReference>
<dbReference type="Proteomes" id="UP000016931">
    <property type="component" value="Unassembled WGS sequence"/>
</dbReference>
<evidence type="ECO:0000313" key="8">
    <source>
        <dbReference type="EMBL" id="EMF09450.1"/>
    </source>
</evidence>
<dbReference type="RefSeq" id="XP_016757571.1">
    <property type="nucleotide sequence ID" value="XM_016909212.1"/>
</dbReference>
<dbReference type="SUPFAM" id="SSF51905">
    <property type="entry name" value="FAD/NAD(P)-binding domain"/>
    <property type="match status" value="1"/>
</dbReference>
<dbReference type="GO" id="GO:0004497">
    <property type="term" value="F:monooxygenase activity"/>
    <property type="evidence" value="ECO:0007669"/>
    <property type="project" value="UniProtKB-KW"/>
</dbReference>
<organism evidence="8 9">
    <name type="scientific">Sphaerulina musiva (strain SO2202)</name>
    <name type="common">Poplar stem canker fungus</name>
    <name type="synonym">Septoria musiva</name>
    <dbReference type="NCBI Taxonomy" id="692275"/>
    <lineage>
        <taxon>Eukaryota</taxon>
        <taxon>Fungi</taxon>
        <taxon>Dikarya</taxon>
        <taxon>Ascomycota</taxon>
        <taxon>Pezizomycotina</taxon>
        <taxon>Dothideomycetes</taxon>
        <taxon>Dothideomycetidae</taxon>
        <taxon>Mycosphaerellales</taxon>
        <taxon>Mycosphaerellaceae</taxon>
        <taxon>Sphaerulina</taxon>
    </lineage>
</organism>
<reference evidence="8 9" key="1">
    <citation type="journal article" date="2012" name="PLoS Pathog.">
        <title>Diverse lifestyles and strategies of plant pathogenesis encoded in the genomes of eighteen Dothideomycetes fungi.</title>
        <authorList>
            <person name="Ohm R.A."/>
            <person name="Feau N."/>
            <person name="Henrissat B."/>
            <person name="Schoch C.L."/>
            <person name="Horwitz B.A."/>
            <person name="Barry K.W."/>
            <person name="Condon B.J."/>
            <person name="Copeland A.C."/>
            <person name="Dhillon B."/>
            <person name="Glaser F."/>
            <person name="Hesse C.N."/>
            <person name="Kosti I."/>
            <person name="LaButti K."/>
            <person name="Lindquist E.A."/>
            <person name="Lucas S."/>
            <person name="Salamov A.A."/>
            <person name="Bradshaw R.E."/>
            <person name="Ciuffetti L."/>
            <person name="Hamelin R.C."/>
            <person name="Kema G.H.J."/>
            <person name="Lawrence C."/>
            <person name="Scott J.A."/>
            <person name="Spatafora J.W."/>
            <person name="Turgeon B.G."/>
            <person name="de Wit P.J.G.M."/>
            <person name="Zhong S."/>
            <person name="Goodwin S.B."/>
            <person name="Grigoriev I.V."/>
        </authorList>
    </citation>
    <scope>NUCLEOTIDE SEQUENCE [LARGE SCALE GENOMIC DNA]</scope>
    <source>
        <strain evidence="8 9">SO2202</strain>
    </source>
</reference>
<dbReference type="eggNOG" id="KOG2614">
    <property type="taxonomic scope" value="Eukaryota"/>
</dbReference>
<dbReference type="GO" id="GO:0071949">
    <property type="term" value="F:FAD binding"/>
    <property type="evidence" value="ECO:0007669"/>
    <property type="project" value="InterPro"/>
</dbReference>
<name>N1QDH1_SPHMS</name>
<evidence type="ECO:0000256" key="5">
    <source>
        <dbReference type="ARBA" id="ARBA00023033"/>
    </source>
</evidence>
<protein>
    <submittedName>
        <fullName evidence="8">FAD/NAD(P)-binding domain-containing protein</fullName>
    </submittedName>
</protein>
<evidence type="ECO:0000256" key="6">
    <source>
        <dbReference type="SAM" id="MobiDB-lite"/>
    </source>
</evidence>
<comment type="similarity">
    <text evidence="1">Belongs to the paxM FAD-dependent monooxygenase family.</text>
</comment>
<evidence type="ECO:0000259" key="7">
    <source>
        <dbReference type="Pfam" id="PF01494"/>
    </source>
</evidence>
<accession>N1QDH1</accession>
<dbReference type="InterPro" id="IPR050493">
    <property type="entry name" value="FAD-dep_Monooxygenase_BioMet"/>
</dbReference>
<sequence length="463" mass="50725">MRIIIVGAGVSGLSTYLLLEKLLPPILGKTTRKLEFLIYDSHISIPAGAGSGAGPIGNTSILPPTSIKILQQIDPELYTLFKSQGFENHAFTIRSARGYTLAKLPTTTTTTATTATVDQKEEYAISCPHAVLKECLREIVGRREQPILHGKVIDVELGGGKSPDGNQKPRVKFSDGRPSVEADLVIGADGVHSVVKRAVFGQEADEKHYAPEFEGFGGVGSFIKMDNSKEKKKDEESVPDIIAKQKSAVVTFGPTGSFGYAAVSPLSACTTLGWWSNWPSEEIPSPESTDAAQVQKQLEQRHGTWKDPIIQKCISASNTSSVYPLWTTPKLPHWGKGGCVLLGDAAHTLQATSGQGAAQALEDSVTFSLLLTHYLSESLQEEETSLDDFDDDDDQRSTSSHALAQSIDSATKALYELRHERVANIKTQTRNLYFGRRKITTLWWEYTYYCFLFLVTNFPRIGK</sequence>
<dbReference type="HOGENOM" id="CLU_009665_18_0_1"/>
<dbReference type="Pfam" id="PF01494">
    <property type="entry name" value="FAD_binding_3"/>
    <property type="match status" value="1"/>
</dbReference>
<feature type="domain" description="FAD-binding" evidence="7">
    <location>
        <begin position="159"/>
        <end position="378"/>
    </location>
</feature>
<dbReference type="Gene3D" id="3.50.50.60">
    <property type="entry name" value="FAD/NAD(P)-binding domain"/>
    <property type="match status" value="1"/>
</dbReference>
<keyword evidence="4" id="KW-0560">Oxidoreductase</keyword>
<dbReference type="OrthoDB" id="3632335at2759"/>
<dbReference type="InterPro" id="IPR002938">
    <property type="entry name" value="FAD-bd"/>
</dbReference>
<gene>
    <name evidence="8" type="ORF">SEPMUDRAFT_52028</name>
</gene>
<feature type="region of interest" description="Disordered" evidence="6">
    <location>
        <begin position="383"/>
        <end position="402"/>
    </location>
</feature>
<dbReference type="PANTHER" id="PTHR13789:SF309">
    <property type="entry name" value="PUTATIVE (AFU_ORTHOLOGUE AFUA_6G14510)-RELATED"/>
    <property type="match status" value="1"/>
</dbReference>
<dbReference type="EMBL" id="KB456269">
    <property type="protein sequence ID" value="EMF09450.1"/>
    <property type="molecule type" value="Genomic_DNA"/>
</dbReference>
<dbReference type="AlphaFoldDB" id="N1QDH1"/>
<evidence type="ECO:0000256" key="1">
    <source>
        <dbReference type="ARBA" id="ARBA00007992"/>
    </source>
</evidence>
<proteinExistence type="inferred from homology"/>
<evidence type="ECO:0000313" key="9">
    <source>
        <dbReference type="Proteomes" id="UP000016931"/>
    </source>
</evidence>
<dbReference type="OMA" id="MWWSTYE"/>
<evidence type="ECO:0000256" key="4">
    <source>
        <dbReference type="ARBA" id="ARBA00023002"/>
    </source>
</evidence>
<dbReference type="STRING" id="692275.N1QDH1"/>
<feature type="compositionally biased region" description="Acidic residues" evidence="6">
    <location>
        <begin position="383"/>
        <end position="394"/>
    </location>
</feature>
<keyword evidence="9" id="KW-1185">Reference proteome</keyword>
<keyword evidence="3" id="KW-0274">FAD</keyword>
<keyword evidence="2" id="KW-0285">Flavoprotein</keyword>
<dbReference type="PANTHER" id="PTHR13789">
    <property type="entry name" value="MONOOXYGENASE"/>
    <property type="match status" value="1"/>
</dbReference>
<dbReference type="GeneID" id="27906349"/>